<dbReference type="AlphaFoldDB" id="A0A8J5R5T0"/>
<dbReference type="PANTHER" id="PTHR48208">
    <property type="entry name" value="CENTROMERE PROTEIN I"/>
    <property type="match status" value="1"/>
</dbReference>
<keyword evidence="6" id="KW-0137">Centromere</keyword>
<dbReference type="InterPro" id="IPR012485">
    <property type="entry name" value="CENP-I"/>
</dbReference>
<keyword evidence="5" id="KW-0539">Nucleus</keyword>
<dbReference type="Pfam" id="PF07778">
    <property type="entry name" value="CENP-I"/>
    <property type="match status" value="1"/>
</dbReference>
<gene>
    <name evidence="7" type="ORF">G9C98_005261</name>
</gene>
<evidence type="ECO:0000256" key="3">
    <source>
        <dbReference type="ARBA" id="ARBA00005470"/>
    </source>
</evidence>
<dbReference type="GO" id="GO:0034080">
    <property type="term" value="P:CENP-A containing chromatin assembly"/>
    <property type="evidence" value="ECO:0007669"/>
    <property type="project" value="TreeGrafter"/>
</dbReference>
<dbReference type="OrthoDB" id="6347512at2759"/>
<evidence type="ECO:0000313" key="8">
    <source>
        <dbReference type="Proteomes" id="UP000729913"/>
    </source>
</evidence>
<comment type="caution">
    <text evidence="7">The sequence shown here is derived from an EMBL/GenBank/DDBJ whole genome shotgun (WGS) entry which is preliminary data.</text>
</comment>
<evidence type="ECO:0000256" key="2">
    <source>
        <dbReference type="ARBA" id="ARBA00004584"/>
    </source>
</evidence>
<keyword evidence="4" id="KW-0158">Chromosome</keyword>
<comment type="subcellular location">
    <subcellularLocation>
        <location evidence="2">Chromosome</location>
        <location evidence="2">Centromere</location>
    </subcellularLocation>
    <subcellularLocation>
        <location evidence="1">Nucleus</location>
    </subcellularLocation>
</comment>
<dbReference type="PANTHER" id="PTHR48208:SF2">
    <property type="entry name" value="CENTROMERE PROTEIN I"/>
    <property type="match status" value="1"/>
</dbReference>
<evidence type="ECO:0008006" key="9">
    <source>
        <dbReference type="Google" id="ProtNLM"/>
    </source>
</evidence>
<reference evidence="7" key="2">
    <citation type="submission" date="2021-04" db="EMBL/GenBank/DDBJ databases">
        <title>Genome-wide patterns of bracovirus chromosomal integration into multiple host tissues during parasitism.</title>
        <authorList>
            <person name="Chebbi M.A.C."/>
        </authorList>
    </citation>
    <scope>NUCLEOTIDE SEQUENCE</scope>
    <source>
        <tissue evidence="7">Whole body</tissue>
    </source>
</reference>
<accession>A0A8J5R5T0</accession>
<evidence type="ECO:0000313" key="7">
    <source>
        <dbReference type="EMBL" id="KAG8042627.1"/>
    </source>
</evidence>
<keyword evidence="8" id="KW-1185">Reference proteome</keyword>
<evidence type="ECO:0000256" key="6">
    <source>
        <dbReference type="ARBA" id="ARBA00023328"/>
    </source>
</evidence>
<dbReference type="GO" id="GO:0005634">
    <property type="term" value="C:nucleus"/>
    <property type="evidence" value="ECO:0007669"/>
    <property type="project" value="UniProtKB-SubCell"/>
</dbReference>
<evidence type="ECO:0000256" key="1">
    <source>
        <dbReference type="ARBA" id="ARBA00004123"/>
    </source>
</evidence>
<protein>
    <recommendedName>
        <fullName evidence="9">Centromere protein I</fullName>
    </recommendedName>
</protein>
<evidence type="ECO:0000256" key="4">
    <source>
        <dbReference type="ARBA" id="ARBA00022454"/>
    </source>
</evidence>
<dbReference type="GO" id="GO:0000070">
    <property type="term" value="P:mitotic sister chromatid segregation"/>
    <property type="evidence" value="ECO:0007669"/>
    <property type="project" value="TreeGrafter"/>
</dbReference>
<evidence type="ECO:0000256" key="5">
    <source>
        <dbReference type="ARBA" id="ARBA00023242"/>
    </source>
</evidence>
<dbReference type="EMBL" id="JAAOIC020000002">
    <property type="protein sequence ID" value="KAG8042627.1"/>
    <property type="molecule type" value="Genomic_DNA"/>
</dbReference>
<name>A0A8J5R5T0_9HYME</name>
<organism evidence="7 8">
    <name type="scientific">Cotesia typhae</name>
    <dbReference type="NCBI Taxonomy" id="2053667"/>
    <lineage>
        <taxon>Eukaryota</taxon>
        <taxon>Metazoa</taxon>
        <taxon>Ecdysozoa</taxon>
        <taxon>Arthropoda</taxon>
        <taxon>Hexapoda</taxon>
        <taxon>Insecta</taxon>
        <taxon>Pterygota</taxon>
        <taxon>Neoptera</taxon>
        <taxon>Endopterygota</taxon>
        <taxon>Hymenoptera</taxon>
        <taxon>Apocrita</taxon>
        <taxon>Ichneumonoidea</taxon>
        <taxon>Braconidae</taxon>
        <taxon>Microgastrinae</taxon>
        <taxon>Cotesia</taxon>
    </lineage>
</organism>
<dbReference type="Proteomes" id="UP000729913">
    <property type="component" value="Unassembled WGS sequence"/>
</dbReference>
<comment type="similarity">
    <text evidence="3">Belongs to the CENP-I/CTF3 family.</text>
</comment>
<dbReference type="GO" id="GO:0000939">
    <property type="term" value="C:inner kinetochore"/>
    <property type="evidence" value="ECO:0007669"/>
    <property type="project" value="TreeGrafter"/>
</dbReference>
<sequence length="655" mass="75706">MENCIEYFRELKGKGKSPDGFDEKLAVLQEEAQKNGLDNLVIKVIAHVIRRNELRAGLCIPLIKCLIPKQKIDNNELEAMIVYWLADHKLLPITVSVHILQWFIGLWEYQLSDREIINSYYDCFFYQLLKREKTESVIARLIYLLTKPQDVTRRQVRRLIKHQEQYPKPPKHISALLSLFKSYKPELVPEKIPSLNVESVWKPIPEVLRAGFEDAKNRCSGIESRVLEIFDWNPVKMPVKNQSVPLLPSMRYFQMGSSIYKDQDTKTLFDINSFQDIGKYHFQIELPSNAISLLANNAGYHCLTFANYEFQSRFSFNLYLALRRAFIIESNAFSSAQKEQLLDMTTEFCKYMKQGIPVVLRFFMEYTAYDSGEFRSKLLNLFEWSTTISVAELEDLANYFDSVFLESSLEEKCKLIGCFERLATNLFINQRFGKEKFKPSPFLGQVPTNKLTDLIPAILKTVDHFMTNGLSVHNNSVLLLDKGVEFYETINRLASRCEPSWLIIAPPSLIYGGFVSKSAAIISQICDLLINYRKIYSQINDSRVREIYEAEAKALKIYTSDLGNALWNDQIFSIRHEGQFLKSLPNKMITNLSKSKEYLLNISNHIAFLPYRSTLINSNFTIGPKDLALCLAENYLPAISNFIRSLDDYESENET</sequence>
<proteinExistence type="inferred from homology"/>
<reference evidence="7" key="1">
    <citation type="submission" date="2020-03" db="EMBL/GenBank/DDBJ databases">
        <authorList>
            <person name="Chebbi M.A."/>
            <person name="Drezen J.M."/>
        </authorList>
    </citation>
    <scope>NUCLEOTIDE SEQUENCE</scope>
    <source>
        <tissue evidence="7">Whole body</tissue>
    </source>
</reference>